<keyword evidence="6" id="KW-1185">Reference proteome</keyword>
<organism evidence="5 6">
    <name type="scientific">Mucilaginibacter pedocola</name>
    <dbReference type="NCBI Taxonomy" id="1792845"/>
    <lineage>
        <taxon>Bacteria</taxon>
        <taxon>Pseudomonadati</taxon>
        <taxon>Bacteroidota</taxon>
        <taxon>Sphingobacteriia</taxon>
        <taxon>Sphingobacteriales</taxon>
        <taxon>Sphingobacteriaceae</taxon>
        <taxon>Mucilaginibacter</taxon>
    </lineage>
</organism>
<evidence type="ECO:0000256" key="1">
    <source>
        <dbReference type="ARBA" id="ARBA00023015"/>
    </source>
</evidence>
<dbReference type="CDD" id="cd00090">
    <property type="entry name" value="HTH_ARSR"/>
    <property type="match status" value="1"/>
</dbReference>
<gene>
    <name evidence="5" type="ORF">BC343_18470</name>
</gene>
<dbReference type="InterPro" id="IPR036388">
    <property type="entry name" value="WH-like_DNA-bd_sf"/>
</dbReference>
<keyword evidence="2" id="KW-0238">DNA-binding</keyword>
<keyword evidence="1" id="KW-0805">Transcription regulation</keyword>
<name>A0A1S9P660_9SPHI</name>
<dbReference type="Proteomes" id="UP000189739">
    <property type="component" value="Unassembled WGS sequence"/>
</dbReference>
<proteinExistence type="predicted"/>
<evidence type="ECO:0000256" key="2">
    <source>
        <dbReference type="ARBA" id="ARBA00023125"/>
    </source>
</evidence>
<accession>A0A1S9P660</accession>
<dbReference type="InterPro" id="IPR011991">
    <property type="entry name" value="ArsR-like_HTH"/>
</dbReference>
<sequence length="132" mass="15320">MTKQRHPEYTCSMEAALSVISGKWKVKILNQLMDGPKRYSEIRRNIEGMTEKMLSQQLRELEEDKIVARKIYPEVPPRVEYSFTPLGKELATIFYALEKWGAHFLTVNSDTIKVADESCYTFREAVVEIESL</sequence>
<dbReference type="AlphaFoldDB" id="A0A1S9P660"/>
<evidence type="ECO:0000313" key="6">
    <source>
        <dbReference type="Proteomes" id="UP000189739"/>
    </source>
</evidence>
<comment type="caution">
    <text evidence="5">The sequence shown here is derived from an EMBL/GenBank/DDBJ whole genome shotgun (WGS) entry which is preliminary data.</text>
</comment>
<dbReference type="InterPro" id="IPR036390">
    <property type="entry name" value="WH_DNA-bd_sf"/>
</dbReference>
<dbReference type="InterPro" id="IPR002577">
    <property type="entry name" value="HTH_HxlR"/>
</dbReference>
<dbReference type="GO" id="GO:0003677">
    <property type="term" value="F:DNA binding"/>
    <property type="evidence" value="ECO:0007669"/>
    <property type="project" value="UniProtKB-KW"/>
</dbReference>
<keyword evidence="3" id="KW-0804">Transcription</keyword>
<dbReference type="PROSITE" id="PS51118">
    <property type="entry name" value="HTH_HXLR"/>
    <property type="match status" value="1"/>
</dbReference>
<dbReference type="PANTHER" id="PTHR33204">
    <property type="entry name" value="TRANSCRIPTIONAL REGULATOR, MARR FAMILY"/>
    <property type="match status" value="1"/>
</dbReference>
<dbReference type="OrthoDB" id="9797599at2"/>
<reference evidence="5 6" key="1">
    <citation type="submission" date="2016-07" db="EMBL/GenBank/DDBJ databases">
        <title>Genomic analysis of zinc-resistant bacterium Mucilaginibacter pedocola TBZ30.</title>
        <authorList>
            <person name="Huang J."/>
            <person name="Tang J."/>
        </authorList>
    </citation>
    <scope>NUCLEOTIDE SEQUENCE [LARGE SCALE GENOMIC DNA]</scope>
    <source>
        <strain evidence="5 6">TBZ30</strain>
    </source>
</reference>
<feature type="domain" description="HTH hxlR-type" evidence="4">
    <location>
        <begin position="11"/>
        <end position="109"/>
    </location>
</feature>
<dbReference type="RefSeq" id="WP_078351394.1">
    <property type="nucleotide sequence ID" value="NZ_MBTF01000039.1"/>
</dbReference>
<dbReference type="EMBL" id="MBTF01000039">
    <property type="protein sequence ID" value="OOQ56436.1"/>
    <property type="molecule type" value="Genomic_DNA"/>
</dbReference>
<dbReference type="STRING" id="1792845.BC343_18470"/>
<dbReference type="Gene3D" id="1.10.10.10">
    <property type="entry name" value="Winged helix-like DNA-binding domain superfamily/Winged helix DNA-binding domain"/>
    <property type="match status" value="1"/>
</dbReference>
<evidence type="ECO:0000259" key="4">
    <source>
        <dbReference type="PROSITE" id="PS51118"/>
    </source>
</evidence>
<dbReference type="SUPFAM" id="SSF46785">
    <property type="entry name" value="Winged helix' DNA-binding domain"/>
    <property type="match status" value="1"/>
</dbReference>
<dbReference type="GO" id="GO:0006355">
    <property type="term" value="P:regulation of DNA-templated transcription"/>
    <property type="evidence" value="ECO:0007669"/>
    <property type="project" value="UniProtKB-ARBA"/>
</dbReference>
<dbReference type="PANTHER" id="PTHR33204:SF29">
    <property type="entry name" value="TRANSCRIPTIONAL REGULATOR"/>
    <property type="match status" value="1"/>
</dbReference>
<dbReference type="Pfam" id="PF01638">
    <property type="entry name" value="HxlR"/>
    <property type="match status" value="1"/>
</dbReference>
<protein>
    <recommendedName>
        <fullName evidence="4">HTH hxlR-type domain-containing protein</fullName>
    </recommendedName>
</protein>
<evidence type="ECO:0000256" key="3">
    <source>
        <dbReference type="ARBA" id="ARBA00023163"/>
    </source>
</evidence>
<evidence type="ECO:0000313" key="5">
    <source>
        <dbReference type="EMBL" id="OOQ56436.1"/>
    </source>
</evidence>